<dbReference type="SUPFAM" id="SSF52540">
    <property type="entry name" value="P-loop containing nucleoside triphosphate hydrolases"/>
    <property type="match status" value="1"/>
</dbReference>
<gene>
    <name evidence="1" type="ORF">ENSA5_36390</name>
</gene>
<dbReference type="Pfam" id="PF13469">
    <property type="entry name" value="Sulfotransfer_3"/>
    <property type="match status" value="1"/>
</dbReference>
<evidence type="ECO:0008006" key="3">
    <source>
        <dbReference type="Google" id="ProtNLM"/>
    </source>
</evidence>
<dbReference type="OrthoDB" id="9777890at2"/>
<dbReference type="InterPro" id="IPR027417">
    <property type="entry name" value="P-loop_NTPase"/>
</dbReference>
<dbReference type="AlphaFoldDB" id="A0A2S9XUP3"/>
<dbReference type="PANTHER" id="PTHR36451">
    <property type="entry name" value="PAPS-DEPENDENT SULFOTRANSFERASE STF3"/>
    <property type="match status" value="1"/>
</dbReference>
<reference evidence="1 2" key="1">
    <citation type="submission" date="2018-03" db="EMBL/GenBank/DDBJ databases">
        <title>Draft Genome Sequences of the Obligatory Marine Myxobacteria Enhygromyxa salina SWB005.</title>
        <authorList>
            <person name="Poehlein A."/>
            <person name="Moghaddam J.A."/>
            <person name="Harms H."/>
            <person name="Alanjari M."/>
            <person name="Koenig G.M."/>
            <person name="Daniel R."/>
            <person name="Schaeberle T.F."/>
        </authorList>
    </citation>
    <scope>NUCLEOTIDE SEQUENCE [LARGE SCALE GENOMIC DNA]</scope>
    <source>
        <strain evidence="1 2">SWB005</strain>
    </source>
</reference>
<proteinExistence type="predicted"/>
<comment type="caution">
    <text evidence="1">The sequence shown here is derived from an EMBL/GenBank/DDBJ whole genome shotgun (WGS) entry which is preliminary data.</text>
</comment>
<dbReference type="Gene3D" id="3.40.50.300">
    <property type="entry name" value="P-loop containing nucleotide triphosphate hydrolases"/>
    <property type="match status" value="1"/>
</dbReference>
<organism evidence="1 2">
    <name type="scientific">Enhygromyxa salina</name>
    <dbReference type="NCBI Taxonomy" id="215803"/>
    <lineage>
        <taxon>Bacteria</taxon>
        <taxon>Pseudomonadati</taxon>
        <taxon>Myxococcota</taxon>
        <taxon>Polyangia</taxon>
        <taxon>Nannocystales</taxon>
        <taxon>Nannocystaceae</taxon>
        <taxon>Enhygromyxa</taxon>
    </lineage>
</organism>
<evidence type="ECO:0000313" key="2">
    <source>
        <dbReference type="Proteomes" id="UP000237968"/>
    </source>
</evidence>
<dbReference type="InterPro" id="IPR052736">
    <property type="entry name" value="Stf3_sulfotransferase"/>
</dbReference>
<sequence>MLGFDEQRLLGAAAARLDVQEPLEATFLPAFRALIGGLRDEARLSQVGAWRACARLMAALGQRVALAEFERHTPELAQVEIDSPIFVTGLPRAGTRLLHNLLARTPGLWAPRLWELQRPVPPVRIDERWIDRQIQTTDSLLDQLYEAAPELRSLHPMAATSPDACSWLFRNNFSSLMHALRWYMPSYVEFMLDADLEPAYRDHRRFLQILAHRHRHDDHAGPRLVLEDRWHLWHLDHLLAVYPDAWVIQIQVEREPALSALTRSCWTLQGIDAKRPRSPAELRRYCAKILDEGLAASERARAGLAPGRFIDIPYAKLSADPLAVVRSLGVRLRLGISDASLGEAARWLADYQVLAPQPRRCLATDLARARARRDGPHLH</sequence>
<dbReference type="EMBL" id="PVNK01000165">
    <property type="protein sequence ID" value="PRP96563.1"/>
    <property type="molecule type" value="Genomic_DNA"/>
</dbReference>
<dbReference type="RefSeq" id="WP_106392978.1">
    <property type="nucleotide sequence ID" value="NZ_PVNK01000165.1"/>
</dbReference>
<keyword evidence="2" id="KW-1185">Reference proteome</keyword>
<dbReference type="PANTHER" id="PTHR36451:SF1">
    <property type="entry name" value="OMEGA-HYDROXY-BETA-DIHYDROMENAQUINONE-9 SULFOTRANSFERASE STF3"/>
    <property type="match status" value="1"/>
</dbReference>
<name>A0A2S9XUP3_9BACT</name>
<evidence type="ECO:0000313" key="1">
    <source>
        <dbReference type="EMBL" id="PRP96563.1"/>
    </source>
</evidence>
<dbReference type="Proteomes" id="UP000237968">
    <property type="component" value="Unassembled WGS sequence"/>
</dbReference>
<accession>A0A2S9XUP3</accession>
<protein>
    <recommendedName>
        <fullName evidence="3">Sulfotransferase domain protein</fullName>
    </recommendedName>
</protein>